<dbReference type="InterPro" id="IPR008705">
    <property type="entry name" value="Nanos/Xcar2"/>
</dbReference>
<gene>
    <name evidence="11" type="ORF">XNOV1_A025914</name>
</gene>
<keyword evidence="4 8" id="KW-0863">Zinc-finger</keyword>
<dbReference type="GO" id="GO:0060293">
    <property type="term" value="C:germ plasm"/>
    <property type="evidence" value="ECO:0007669"/>
    <property type="project" value="UniProtKB-ARBA"/>
</dbReference>
<dbReference type="Gene3D" id="4.10.60.30">
    <property type="entry name" value="Nanos, RNA-binding domain"/>
    <property type="match status" value="1"/>
</dbReference>
<protein>
    <submittedName>
        <fullName evidence="11">Nanos homolog 3</fullName>
    </submittedName>
</protein>
<evidence type="ECO:0000259" key="10">
    <source>
        <dbReference type="PROSITE" id="PS51522"/>
    </source>
</evidence>
<proteinExistence type="inferred from homology"/>
<dbReference type="PANTHER" id="PTHR12887">
    <property type="entry name" value="NANOS PROTEIN"/>
    <property type="match status" value="1"/>
</dbReference>
<name>A0AAV1EYP0_XYRNO</name>
<keyword evidence="6 8" id="KW-0810">Translation regulation</keyword>
<feature type="region of interest" description="Disordered" evidence="9">
    <location>
        <begin position="120"/>
        <end position="147"/>
    </location>
</feature>
<evidence type="ECO:0000256" key="3">
    <source>
        <dbReference type="ARBA" id="ARBA00022723"/>
    </source>
</evidence>
<evidence type="ECO:0000313" key="11">
    <source>
        <dbReference type="EMBL" id="CAJ1053755.1"/>
    </source>
</evidence>
<evidence type="ECO:0000256" key="6">
    <source>
        <dbReference type="ARBA" id="ARBA00022845"/>
    </source>
</evidence>
<dbReference type="GO" id="GO:0003723">
    <property type="term" value="F:RNA binding"/>
    <property type="evidence" value="ECO:0007669"/>
    <property type="project" value="UniProtKB-UniRule"/>
</dbReference>
<dbReference type="AlphaFoldDB" id="A0AAV1EYP0"/>
<comment type="similarity">
    <text evidence="8">Belongs to the nanos family.</text>
</comment>
<evidence type="ECO:0000256" key="1">
    <source>
        <dbReference type="ARBA" id="ARBA00004556"/>
    </source>
</evidence>
<keyword evidence="2" id="KW-0963">Cytoplasm</keyword>
<dbReference type="Proteomes" id="UP001178508">
    <property type="component" value="Chromosome 3"/>
</dbReference>
<evidence type="ECO:0000256" key="5">
    <source>
        <dbReference type="ARBA" id="ARBA00022833"/>
    </source>
</evidence>
<feature type="domain" description="Nanos-type" evidence="10">
    <location>
        <begin position="153"/>
        <end position="207"/>
    </location>
</feature>
<dbReference type="Pfam" id="PF05741">
    <property type="entry name" value="zf-nanos"/>
    <property type="match status" value="1"/>
</dbReference>
<comment type="subcellular location">
    <subcellularLocation>
        <location evidence="1">Cytoplasm</location>
        <location evidence="1">Perinuclear region</location>
    </subcellularLocation>
</comment>
<reference evidence="11" key="1">
    <citation type="submission" date="2023-08" db="EMBL/GenBank/DDBJ databases">
        <authorList>
            <person name="Alioto T."/>
            <person name="Alioto T."/>
            <person name="Gomez Garrido J."/>
        </authorList>
    </citation>
    <scope>NUCLEOTIDE SEQUENCE</scope>
</reference>
<evidence type="ECO:0000256" key="9">
    <source>
        <dbReference type="SAM" id="MobiDB-lite"/>
    </source>
</evidence>
<dbReference type="GO" id="GO:0008270">
    <property type="term" value="F:zinc ion binding"/>
    <property type="evidence" value="ECO:0007669"/>
    <property type="project" value="UniProtKB-KW"/>
</dbReference>
<dbReference type="GO" id="GO:0048471">
    <property type="term" value="C:perinuclear region of cytoplasm"/>
    <property type="evidence" value="ECO:0007669"/>
    <property type="project" value="UniProtKB-SubCell"/>
</dbReference>
<keyword evidence="5" id="KW-0862">Zinc</keyword>
<dbReference type="GO" id="GO:0006417">
    <property type="term" value="P:regulation of translation"/>
    <property type="evidence" value="ECO:0007669"/>
    <property type="project" value="UniProtKB-UniRule"/>
</dbReference>
<dbReference type="InterPro" id="IPR024161">
    <property type="entry name" value="Znf_nanos-typ"/>
</dbReference>
<organism evidence="11 12">
    <name type="scientific">Xyrichtys novacula</name>
    <name type="common">Pearly razorfish</name>
    <name type="synonym">Hemipteronotus novacula</name>
    <dbReference type="NCBI Taxonomy" id="13765"/>
    <lineage>
        <taxon>Eukaryota</taxon>
        <taxon>Metazoa</taxon>
        <taxon>Chordata</taxon>
        <taxon>Craniata</taxon>
        <taxon>Vertebrata</taxon>
        <taxon>Euteleostomi</taxon>
        <taxon>Actinopterygii</taxon>
        <taxon>Neopterygii</taxon>
        <taxon>Teleostei</taxon>
        <taxon>Neoteleostei</taxon>
        <taxon>Acanthomorphata</taxon>
        <taxon>Eupercaria</taxon>
        <taxon>Labriformes</taxon>
        <taxon>Labridae</taxon>
        <taxon>Xyrichtys</taxon>
    </lineage>
</organism>
<evidence type="ECO:0000256" key="4">
    <source>
        <dbReference type="ARBA" id="ARBA00022771"/>
    </source>
</evidence>
<keyword evidence="12" id="KW-1185">Reference proteome</keyword>
<evidence type="ECO:0000313" key="12">
    <source>
        <dbReference type="Proteomes" id="UP001178508"/>
    </source>
</evidence>
<keyword evidence="7 8" id="KW-0694">RNA-binding</keyword>
<sequence length="221" mass="24446">MVLDVFCHLPCLMESDNRCFHPWKDYIGLSDTVKEILGHNNAPRPPMLAAKAPQSEMDGLCGNLESVRIFQSGATGADLVPERPQPLLPAPPEYESPLDGFRCTPDLFNAHAANAVDLKLGPEEMGSRGPKGRKKSPRFRKPNPPASTVHASICGFCKHNGESERVYRSHQLKNQEGDVMCPFLRQYVCPLCGATGARAHTKRFCPKVDSAYSSVYVKPRR</sequence>
<feature type="compositionally biased region" description="Basic residues" evidence="9">
    <location>
        <begin position="130"/>
        <end position="141"/>
    </location>
</feature>
<dbReference type="EMBL" id="OY660866">
    <property type="protein sequence ID" value="CAJ1053755.1"/>
    <property type="molecule type" value="Genomic_DNA"/>
</dbReference>
<keyword evidence="3" id="KW-0479">Metal-binding</keyword>
<dbReference type="FunFam" id="4.10.60.30:FF:000001">
    <property type="entry name" value="nanos homolog 3"/>
    <property type="match status" value="1"/>
</dbReference>
<evidence type="ECO:0000256" key="7">
    <source>
        <dbReference type="ARBA" id="ARBA00022884"/>
    </source>
</evidence>
<dbReference type="InterPro" id="IPR038129">
    <property type="entry name" value="Nanos_sf"/>
</dbReference>
<evidence type="ECO:0000256" key="2">
    <source>
        <dbReference type="ARBA" id="ARBA00022490"/>
    </source>
</evidence>
<accession>A0AAV1EYP0</accession>
<dbReference type="PROSITE" id="PS51522">
    <property type="entry name" value="ZF_NANOS"/>
    <property type="match status" value="1"/>
</dbReference>
<evidence type="ECO:0000256" key="8">
    <source>
        <dbReference type="PROSITE-ProRule" id="PRU00855"/>
    </source>
</evidence>